<protein>
    <recommendedName>
        <fullName evidence="3">Excreted virulence factor EspC, type VII ESX diderm</fullName>
    </recommendedName>
</protein>
<evidence type="ECO:0000313" key="2">
    <source>
        <dbReference type="Proteomes" id="UP001597018"/>
    </source>
</evidence>
<organism evidence="1 2">
    <name type="scientific">Saccharopolyspora rosea</name>
    <dbReference type="NCBI Taxonomy" id="524884"/>
    <lineage>
        <taxon>Bacteria</taxon>
        <taxon>Bacillati</taxon>
        <taxon>Actinomycetota</taxon>
        <taxon>Actinomycetes</taxon>
        <taxon>Pseudonocardiales</taxon>
        <taxon>Pseudonocardiaceae</taxon>
        <taxon>Saccharopolyspora</taxon>
    </lineage>
</organism>
<reference evidence="2" key="1">
    <citation type="journal article" date="2019" name="Int. J. Syst. Evol. Microbiol.">
        <title>The Global Catalogue of Microorganisms (GCM) 10K type strain sequencing project: providing services to taxonomists for standard genome sequencing and annotation.</title>
        <authorList>
            <consortium name="The Broad Institute Genomics Platform"/>
            <consortium name="The Broad Institute Genome Sequencing Center for Infectious Disease"/>
            <person name="Wu L."/>
            <person name="Ma J."/>
        </authorList>
    </citation>
    <scope>NUCLEOTIDE SEQUENCE [LARGE SCALE GENOMIC DNA]</scope>
    <source>
        <strain evidence="2">CCUG 56401</strain>
    </source>
</reference>
<name>A0ABW3FP40_9PSEU</name>
<comment type="caution">
    <text evidence="1">The sequence shown here is derived from an EMBL/GenBank/DDBJ whole genome shotgun (WGS) entry which is preliminary data.</text>
</comment>
<sequence>MTDYRVVPGALRSNVKFLHEASDAWGKAHQSLTGMELAGDDLGLLGDPSSATRNHNAALQDALDRLKRGQEVLESAAGKLKAVADDYESRDAEYYEKFGYLRESM</sequence>
<evidence type="ECO:0000313" key="1">
    <source>
        <dbReference type="EMBL" id="MFD0918785.1"/>
    </source>
</evidence>
<accession>A0ABW3FP40</accession>
<keyword evidence="2" id="KW-1185">Reference proteome</keyword>
<gene>
    <name evidence="1" type="ORF">ACFQ16_03425</name>
</gene>
<proteinExistence type="predicted"/>
<dbReference type="EMBL" id="JBHTIW010000002">
    <property type="protein sequence ID" value="MFD0918785.1"/>
    <property type="molecule type" value="Genomic_DNA"/>
</dbReference>
<dbReference type="RefSeq" id="WP_263250571.1">
    <property type="nucleotide sequence ID" value="NZ_BAABLT010000033.1"/>
</dbReference>
<evidence type="ECO:0008006" key="3">
    <source>
        <dbReference type="Google" id="ProtNLM"/>
    </source>
</evidence>
<dbReference type="Proteomes" id="UP001597018">
    <property type="component" value="Unassembled WGS sequence"/>
</dbReference>